<evidence type="ECO:0000313" key="3">
    <source>
        <dbReference type="Proteomes" id="UP000006048"/>
    </source>
</evidence>
<dbReference type="STRING" id="869212.Turpa_1728"/>
<dbReference type="InterPro" id="IPR009875">
    <property type="entry name" value="PilZ_domain"/>
</dbReference>
<dbReference type="RefSeq" id="WP_014802884.1">
    <property type="nucleotide sequence ID" value="NC_018020.1"/>
</dbReference>
<organism evidence="2 3">
    <name type="scientific">Turneriella parva (strain ATCC BAA-1111 / DSM 21527 / NCTC 11395 / H)</name>
    <name type="common">Leptospira parva</name>
    <dbReference type="NCBI Taxonomy" id="869212"/>
    <lineage>
        <taxon>Bacteria</taxon>
        <taxon>Pseudomonadati</taxon>
        <taxon>Spirochaetota</taxon>
        <taxon>Spirochaetia</taxon>
        <taxon>Leptospirales</taxon>
        <taxon>Leptospiraceae</taxon>
        <taxon>Turneriella</taxon>
    </lineage>
</organism>
<proteinExistence type="predicted"/>
<accession>I4B518</accession>
<gene>
    <name evidence="2" type="ordered locus">Turpa_1728</name>
</gene>
<dbReference type="SUPFAM" id="SSF141371">
    <property type="entry name" value="PilZ domain-like"/>
    <property type="match status" value="1"/>
</dbReference>
<dbReference type="HOGENOM" id="CLU_2002908_0_0_12"/>
<reference evidence="2 3" key="1">
    <citation type="submission" date="2012-06" db="EMBL/GenBank/DDBJ databases">
        <title>The complete chromosome of genome of Turneriella parva DSM 21527.</title>
        <authorList>
            <consortium name="US DOE Joint Genome Institute (JGI-PGF)"/>
            <person name="Lucas S."/>
            <person name="Han J."/>
            <person name="Lapidus A."/>
            <person name="Bruce D."/>
            <person name="Goodwin L."/>
            <person name="Pitluck S."/>
            <person name="Peters L."/>
            <person name="Kyrpides N."/>
            <person name="Mavromatis K."/>
            <person name="Ivanova N."/>
            <person name="Mikhailova N."/>
            <person name="Chertkov O."/>
            <person name="Detter J.C."/>
            <person name="Tapia R."/>
            <person name="Han C."/>
            <person name="Land M."/>
            <person name="Hauser L."/>
            <person name="Markowitz V."/>
            <person name="Cheng J.-F."/>
            <person name="Hugenholtz P."/>
            <person name="Woyke T."/>
            <person name="Wu D."/>
            <person name="Gronow S."/>
            <person name="Wellnitz S."/>
            <person name="Brambilla E."/>
            <person name="Klenk H.-P."/>
            <person name="Eisen J.A."/>
        </authorList>
    </citation>
    <scope>NUCLEOTIDE SEQUENCE [LARGE SCALE GENOMIC DNA]</scope>
    <source>
        <strain evidence="3">ATCC BAA-1111 / DSM 21527 / NCTC 11395 / H</strain>
    </source>
</reference>
<dbReference type="KEGG" id="tpx:Turpa_1728"/>
<dbReference type="Proteomes" id="UP000006048">
    <property type="component" value="Chromosome"/>
</dbReference>
<evidence type="ECO:0000259" key="1">
    <source>
        <dbReference type="Pfam" id="PF07238"/>
    </source>
</evidence>
<evidence type="ECO:0000313" key="2">
    <source>
        <dbReference type="EMBL" id="AFM12375.1"/>
    </source>
</evidence>
<dbReference type="AlphaFoldDB" id="I4B518"/>
<keyword evidence="3" id="KW-1185">Reference proteome</keyword>
<protein>
    <submittedName>
        <fullName evidence="2">Type IV pilus assembly PilZ</fullName>
    </submittedName>
</protein>
<name>I4B518_TURPD</name>
<dbReference type="Gene3D" id="2.40.10.220">
    <property type="entry name" value="predicted glycosyltransferase like domains"/>
    <property type="match status" value="1"/>
</dbReference>
<dbReference type="GO" id="GO:0035438">
    <property type="term" value="F:cyclic-di-GMP binding"/>
    <property type="evidence" value="ECO:0007669"/>
    <property type="project" value="InterPro"/>
</dbReference>
<sequence length="124" mass="13358">MVDKIPNEKRRHLRARVSLFADCSAQLDQPLLAEALVEDISAGGLRIQMAGEAHGDIFTMNSPVRGEILSDNPALQMQFAGKIAWRSAEKAQGSEILKLGIAFDEGVVLSEMLQSLKPARGAGS</sequence>
<dbReference type="Pfam" id="PF07238">
    <property type="entry name" value="PilZ"/>
    <property type="match status" value="1"/>
</dbReference>
<dbReference type="EMBL" id="CP002959">
    <property type="protein sequence ID" value="AFM12375.1"/>
    <property type="molecule type" value="Genomic_DNA"/>
</dbReference>
<feature type="domain" description="PilZ" evidence="1">
    <location>
        <begin position="8"/>
        <end position="105"/>
    </location>
</feature>